<comment type="caution">
    <text evidence="2">The sequence shown here is derived from an EMBL/GenBank/DDBJ whole genome shotgun (WGS) entry which is preliminary data.</text>
</comment>
<dbReference type="Proteomes" id="UP001500192">
    <property type="component" value="Unassembled WGS sequence"/>
</dbReference>
<keyword evidence="3" id="KW-1185">Reference proteome</keyword>
<feature type="region of interest" description="Disordered" evidence="1">
    <location>
        <begin position="135"/>
        <end position="155"/>
    </location>
</feature>
<name>A0ABP9PTK8_9PSEU</name>
<dbReference type="RefSeq" id="WP_346051604.1">
    <property type="nucleotide sequence ID" value="NZ_BAABIB010000008.1"/>
</dbReference>
<protein>
    <submittedName>
        <fullName evidence="2">Uncharacterized protein</fullName>
    </submittedName>
</protein>
<gene>
    <name evidence="2" type="ORF">GCM10023214_03380</name>
</gene>
<evidence type="ECO:0000313" key="2">
    <source>
        <dbReference type="EMBL" id="GAA5151980.1"/>
    </source>
</evidence>
<proteinExistence type="predicted"/>
<evidence type="ECO:0000256" key="1">
    <source>
        <dbReference type="SAM" id="MobiDB-lite"/>
    </source>
</evidence>
<reference evidence="3" key="1">
    <citation type="journal article" date="2019" name="Int. J. Syst. Evol. Microbiol.">
        <title>The Global Catalogue of Microorganisms (GCM) 10K type strain sequencing project: providing services to taxonomists for standard genome sequencing and annotation.</title>
        <authorList>
            <consortium name="The Broad Institute Genomics Platform"/>
            <consortium name="The Broad Institute Genome Sequencing Center for Infectious Disease"/>
            <person name="Wu L."/>
            <person name="Ma J."/>
        </authorList>
    </citation>
    <scope>NUCLEOTIDE SEQUENCE [LARGE SCALE GENOMIC DNA]</scope>
    <source>
        <strain evidence="3">JCM 18054</strain>
    </source>
</reference>
<evidence type="ECO:0000313" key="3">
    <source>
        <dbReference type="Proteomes" id="UP001500192"/>
    </source>
</evidence>
<sequence>MPSVVASLTLHFQAKEARAMRLEQYAREDAYRLFDKRMEAYAALYLHIGSARQALTRLARANEEDRESRMGAKAARHDLWADYTLIRLIGSQEVLDATAQILFFVDKSIETRTFDADGFIRKLDGFRDSARKELIRTDGSSSQPSRRANAVDDVK</sequence>
<accession>A0ABP9PTK8</accession>
<dbReference type="EMBL" id="BAABIB010000008">
    <property type="protein sequence ID" value="GAA5151980.1"/>
    <property type="molecule type" value="Genomic_DNA"/>
</dbReference>
<organism evidence="2 3">
    <name type="scientific">Amycolatopsis dongchuanensis</name>
    <dbReference type="NCBI Taxonomy" id="1070866"/>
    <lineage>
        <taxon>Bacteria</taxon>
        <taxon>Bacillati</taxon>
        <taxon>Actinomycetota</taxon>
        <taxon>Actinomycetes</taxon>
        <taxon>Pseudonocardiales</taxon>
        <taxon>Pseudonocardiaceae</taxon>
        <taxon>Amycolatopsis</taxon>
    </lineage>
</organism>